<dbReference type="AlphaFoldDB" id="A0A937XGI8"/>
<evidence type="ECO:0000256" key="2">
    <source>
        <dbReference type="ARBA" id="ARBA00007947"/>
    </source>
</evidence>
<dbReference type="CDD" id="cd02540">
    <property type="entry name" value="GT2_GlmU_N_bac"/>
    <property type="match status" value="1"/>
</dbReference>
<dbReference type="InterPro" id="IPR025877">
    <property type="entry name" value="MobA-like_NTP_Trfase"/>
</dbReference>
<organism evidence="10 11">
    <name type="scientific">candidate division WOR-3 bacterium</name>
    <dbReference type="NCBI Taxonomy" id="2052148"/>
    <lineage>
        <taxon>Bacteria</taxon>
        <taxon>Bacteria division WOR-3</taxon>
    </lineage>
</organism>
<comment type="similarity">
    <text evidence="1">In the C-terminal section; belongs to the transferase hexapeptide repeat family.</text>
</comment>
<name>A0A937XGI8_UNCW3</name>
<comment type="catalytic activity">
    <reaction evidence="6">
        <text>alpha-D-glucosamine 1-phosphate + acetyl-CoA = N-acetyl-alpha-D-glucosamine 1-phosphate + CoA + H(+)</text>
        <dbReference type="Rhea" id="RHEA:13725"/>
        <dbReference type="ChEBI" id="CHEBI:15378"/>
        <dbReference type="ChEBI" id="CHEBI:57287"/>
        <dbReference type="ChEBI" id="CHEBI:57288"/>
        <dbReference type="ChEBI" id="CHEBI:57776"/>
        <dbReference type="ChEBI" id="CHEBI:58516"/>
        <dbReference type="EC" id="2.3.1.157"/>
    </reaction>
</comment>
<dbReference type="PANTHER" id="PTHR43584:SF3">
    <property type="entry name" value="BIFUNCTIONAL PROTEIN GLMU"/>
    <property type="match status" value="1"/>
</dbReference>
<dbReference type="SUPFAM" id="SSF53448">
    <property type="entry name" value="Nucleotide-diphospho-sugar transferases"/>
    <property type="match status" value="1"/>
</dbReference>
<dbReference type="InterPro" id="IPR029044">
    <property type="entry name" value="Nucleotide-diphossugar_trans"/>
</dbReference>
<evidence type="ECO:0000256" key="5">
    <source>
        <dbReference type="ARBA" id="ARBA00023315"/>
    </source>
</evidence>
<dbReference type="Proteomes" id="UP000779900">
    <property type="component" value="Unassembled WGS sequence"/>
</dbReference>
<dbReference type="EMBL" id="VGIR01000055">
    <property type="protein sequence ID" value="MBM3332014.1"/>
    <property type="molecule type" value="Genomic_DNA"/>
</dbReference>
<proteinExistence type="inferred from homology"/>
<reference evidence="10" key="1">
    <citation type="submission" date="2019-03" db="EMBL/GenBank/DDBJ databases">
        <title>Lake Tanganyika Metagenome-Assembled Genomes (MAGs).</title>
        <authorList>
            <person name="Tran P."/>
        </authorList>
    </citation>
    <scope>NUCLEOTIDE SEQUENCE</scope>
    <source>
        <strain evidence="10">K_DeepCast_150m_m2_040</strain>
    </source>
</reference>
<evidence type="ECO:0000256" key="4">
    <source>
        <dbReference type="ARBA" id="ARBA00022695"/>
    </source>
</evidence>
<evidence type="ECO:0000313" key="10">
    <source>
        <dbReference type="EMBL" id="MBM3332014.1"/>
    </source>
</evidence>
<dbReference type="Pfam" id="PF12804">
    <property type="entry name" value="NTP_transf_3"/>
    <property type="match status" value="1"/>
</dbReference>
<comment type="similarity">
    <text evidence="2">In the N-terminal section; belongs to the N-acetylglucosamine-1-phosphate uridyltransferase family.</text>
</comment>
<dbReference type="Gene3D" id="3.90.550.10">
    <property type="entry name" value="Spore Coat Polysaccharide Biosynthesis Protein SpsA, Chain A"/>
    <property type="match status" value="1"/>
</dbReference>
<dbReference type="InterPro" id="IPR050065">
    <property type="entry name" value="GlmU-like"/>
</dbReference>
<evidence type="ECO:0000256" key="1">
    <source>
        <dbReference type="ARBA" id="ARBA00007707"/>
    </source>
</evidence>
<keyword evidence="3" id="KW-0808">Transferase</keyword>
<keyword evidence="4" id="KW-0548">Nucleotidyltransferase</keyword>
<evidence type="ECO:0000259" key="9">
    <source>
        <dbReference type="Pfam" id="PF12804"/>
    </source>
</evidence>
<evidence type="ECO:0000256" key="8">
    <source>
        <dbReference type="ARBA" id="ARBA00049628"/>
    </source>
</evidence>
<comment type="catalytic activity">
    <reaction evidence="7">
        <text>N-acetyl-alpha-D-glucosamine 1-phosphate + UTP + H(+) = UDP-N-acetyl-alpha-D-glucosamine + diphosphate</text>
        <dbReference type="Rhea" id="RHEA:13509"/>
        <dbReference type="ChEBI" id="CHEBI:15378"/>
        <dbReference type="ChEBI" id="CHEBI:33019"/>
        <dbReference type="ChEBI" id="CHEBI:46398"/>
        <dbReference type="ChEBI" id="CHEBI:57705"/>
        <dbReference type="ChEBI" id="CHEBI:57776"/>
        <dbReference type="EC" id="2.7.7.23"/>
    </reaction>
</comment>
<comment type="function">
    <text evidence="8">Catalyzes the last two sequential reactions in the de novo biosynthetic pathway for UDP-N-acetylglucosamine (UDP-GlcNAc). The C-terminal domain catalyzes the transfer of acetyl group from acetyl coenzyme A to glucosamine-1-phosphate (GlcN-1-P) to produce N-acetylglucosamine-1-phosphate (GlcNAc-1-P), which is converted into UDP-GlcNAc by the transfer of uridine 5-monophosphate (from uridine 5-triphosphate), a reaction catalyzed by the N-terminal domain.</text>
</comment>
<evidence type="ECO:0000256" key="6">
    <source>
        <dbReference type="ARBA" id="ARBA00048247"/>
    </source>
</evidence>
<sequence>MGSHVPKVLLPIKGRPLLRYVLESVRAAGVTRTIVVVGTQKEQVMAAFAHDDVEFVVQSGQHGTAAAVLACRGLLGDDEECVVLCGDAPLIRPETIQRLFRVRQESGADVAVFTARLVDPAGYGRVVRAGGDAIEKIVERRDATPEVLAINEVNSGAYSFRWGSARPALERILPSPVSGEYYLTDIVAELRSEGGKAVAVLAANPDEMLGANTPDELGVLERGLAVRREPSAD</sequence>
<protein>
    <recommendedName>
        <fullName evidence="9">MobA-like NTP transferase domain-containing protein</fullName>
    </recommendedName>
</protein>
<evidence type="ECO:0000256" key="7">
    <source>
        <dbReference type="ARBA" id="ARBA00048493"/>
    </source>
</evidence>
<dbReference type="GO" id="GO:0019134">
    <property type="term" value="F:glucosamine-1-phosphate N-acetyltransferase activity"/>
    <property type="evidence" value="ECO:0007669"/>
    <property type="project" value="UniProtKB-EC"/>
</dbReference>
<dbReference type="GO" id="GO:0003977">
    <property type="term" value="F:UDP-N-acetylglucosamine diphosphorylase activity"/>
    <property type="evidence" value="ECO:0007669"/>
    <property type="project" value="UniProtKB-EC"/>
</dbReference>
<feature type="domain" description="MobA-like NTP transferase" evidence="9">
    <location>
        <begin position="1"/>
        <end position="116"/>
    </location>
</feature>
<accession>A0A937XGI8</accession>
<dbReference type="PANTHER" id="PTHR43584">
    <property type="entry name" value="NUCLEOTIDYL TRANSFERASE"/>
    <property type="match status" value="1"/>
</dbReference>
<comment type="caution">
    <text evidence="10">The sequence shown here is derived from an EMBL/GenBank/DDBJ whole genome shotgun (WGS) entry which is preliminary data.</text>
</comment>
<gene>
    <name evidence="10" type="ORF">FJY68_09230</name>
</gene>
<keyword evidence="5" id="KW-0012">Acyltransferase</keyword>
<evidence type="ECO:0000313" key="11">
    <source>
        <dbReference type="Proteomes" id="UP000779900"/>
    </source>
</evidence>
<evidence type="ECO:0000256" key="3">
    <source>
        <dbReference type="ARBA" id="ARBA00022679"/>
    </source>
</evidence>